<dbReference type="RefSeq" id="XP_018985508.1">
    <property type="nucleotide sequence ID" value="XM_019128674.1"/>
</dbReference>
<keyword evidence="3" id="KW-0963">Cytoplasm</keyword>
<dbReference type="GeneID" id="30146527"/>
<dbReference type="InterPro" id="IPR033394">
    <property type="entry name" value="Svf1-like_C"/>
</dbReference>
<proteinExistence type="inferred from homology"/>
<dbReference type="PANTHER" id="PTHR47107">
    <property type="entry name" value="SVF1-LIKE PROTEIN YDR222W-RELATED"/>
    <property type="match status" value="1"/>
</dbReference>
<evidence type="ECO:0000256" key="3">
    <source>
        <dbReference type="ARBA" id="ARBA00022490"/>
    </source>
</evidence>
<protein>
    <recommendedName>
        <fullName evidence="8">Svf1-like C-terminal domain-containing protein</fullName>
    </recommendedName>
</protein>
<dbReference type="InterPro" id="IPR013931">
    <property type="entry name" value="Svf1-like_N"/>
</dbReference>
<dbReference type="OrthoDB" id="2590239at2759"/>
<keyword evidence="7" id="KW-1185">Reference proteome</keyword>
<dbReference type="Proteomes" id="UP000094336">
    <property type="component" value="Unassembled WGS sequence"/>
</dbReference>
<evidence type="ECO:0000313" key="7">
    <source>
        <dbReference type="Proteomes" id="UP000094336"/>
    </source>
</evidence>
<evidence type="ECO:0000256" key="1">
    <source>
        <dbReference type="ARBA" id="ARBA00004496"/>
    </source>
</evidence>
<dbReference type="Pfam" id="PF08622">
    <property type="entry name" value="Svf1"/>
    <property type="match status" value="1"/>
</dbReference>
<feature type="domain" description="Svf1-like N-terminal" evidence="4">
    <location>
        <begin position="53"/>
        <end position="222"/>
    </location>
</feature>
<feature type="domain" description="Svf1-like C-terminal" evidence="5">
    <location>
        <begin position="225"/>
        <end position="397"/>
    </location>
</feature>
<comment type="similarity">
    <text evidence="2">Belongs to the SVF1 family.</text>
</comment>
<evidence type="ECO:0000313" key="6">
    <source>
        <dbReference type="EMBL" id="ODQ80180.1"/>
    </source>
</evidence>
<dbReference type="GO" id="GO:0006979">
    <property type="term" value="P:response to oxidative stress"/>
    <property type="evidence" value="ECO:0007669"/>
    <property type="project" value="InterPro"/>
</dbReference>
<gene>
    <name evidence="6" type="ORF">BABINDRAFT_161156</name>
</gene>
<dbReference type="GO" id="GO:0005737">
    <property type="term" value="C:cytoplasm"/>
    <property type="evidence" value="ECO:0007669"/>
    <property type="project" value="UniProtKB-SubCell"/>
</dbReference>
<evidence type="ECO:0000256" key="2">
    <source>
        <dbReference type="ARBA" id="ARBA00009069"/>
    </source>
</evidence>
<dbReference type="SUPFAM" id="SSF159245">
    <property type="entry name" value="AttH-like"/>
    <property type="match status" value="1"/>
</dbReference>
<dbReference type="AlphaFoldDB" id="A0A1E3QRA5"/>
<organism evidence="6 7">
    <name type="scientific">Babjeviella inositovora NRRL Y-12698</name>
    <dbReference type="NCBI Taxonomy" id="984486"/>
    <lineage>
        <taxon>Eukaryota</taxon>
        <taxon>Fungi</taxon>
        <taxon>Dikarya</taxon>
        <taxon>Ascomycota</taxon>
        <taxon>Saccharomycotina</taxon>
        <taxon>Pichiomycetes</taxon>
        <taxon>Serinales incertae sedis</taxon>
        <taxon>Babjeviella</taxon>
    </lineage>
</organism>
<evidence type="ECO:0000259" key="5">
    <source>
        <dbReference type="Pfam" id="PF17187"/>
    </source>
</evidence>
<comment type="subcellular location">
    <subcellularLocation>
        <location evidence="1">Cytoplasm</location>
    </subcellularLocation>
</comment>
<accession>A0A1E3QRA5</accession>
<evidence type="ECO:0008006" key="8">
    <source>
        <dbReference type="Google" id="ProtNLM"/>
    </source>
</evidence>
<reference evidence="7" key="1">
    <citation type="submission" date="2016-05" db="EMBL/GenBank/DDBJ databases">
        <title>Comparative genomics of biotechnologically important yeasts.</title>
        <authorList>
            <consortium name="DOE Joint Genome Institute"/>
            <person name="Riley R."/>
            <person name="Haridas S."/>
            <person name="Wolfe K.H."/>
            <person name="Lopes M.R."/>
            <person name="Hittinger C.T."/>
            <person name="Goker M."/>
            <person name="Salamov A."/>
            <person name="Wisecaver J."/>
            <person name="Long T.M."/>
            <person name="Aerts A.L."/>
            <person name="Barry K."/>
            <person name="Choi C."/>
            <person name="Clum A."/>
            <person name="Coughlan A.Y."/>
            <person name="Deshpande S."/>
            <person name="Douglass A.P."/>
            <person name="Hanson S.J."/>
            <person name="Klenk H.-P."/>
            <person name="Labutti K."/>
            <person name="Lapidus A."/>
            <person name="Lindquist E."/>
            <person name="Lipzen A."/>
            <person name="Meier-Kolthoff J.P."/>
            <person name="Ohm R.A."/>
            <person name="Otillar R.P."/>
            <person name="Pangilinan J."/>
            <person name="Peng Y."/>
            <person name="Rokas A."/>
            <person name="Rosa C.A."/>
            <person name="Scheuner C."/>
            <person name="Sibirny A.A."/>
            <person name="Slot J.C."/>
            <person name="Stielow J.B."/>
            <person name="Sun H."/>
            <person name="Kurtzman C.P."/>
            <person name="Blackwell M."/>
            <person name="Grigoriev I.V."/>
            <person name="Jeffries T.W."/>
        </authorList>
    </citation>
    <scope>NUCLEOTIDE SEQUENCE [LARGE SCALE GENOMIC DNA]</scope>
    <source>
        <strain evidence="7">NRRL Y-12698</strain>
    </source>
</reference>
<name>A0A1E3QRA5_9ASCO</name>
<dbReference type="Pfam" id="PF17187">
    <property type="entry name" value="Svf1_C"/>
    <property type="match status" value="1"/>
</dbReference>
<dbReference type="EMBL" id="KV454430">
    <property type="protein sequence ID" value="ODQ80180.1"/>
    <property type="molecule type" value="Genomic_DNA"/>
</dbReference>
<dbReference type="InterPro" id="IPR051385">
    <property type="entry name" value="Ceramide-binding_SVF1"/>
</dbReference>
<dbReference type="PANTHER" id="PTHR47107:SF1">
    <property type="entry name" value="CERAMIDE-BINDING PROTEIN SVF1-RELATED"/>
    <property type="match status" value="1"/>
</dbReference>
<evidence type="ECO:0000259" key="4">
    <source>
        <dbReference type="Pfam" id="PF08622"/>
    </source>
</evidence>
<sequence>MLLINTLSEKLPFKSVTKLARSKEGNLFTLLAPTDLYWPCVFDRSHSKVHANTLTVYFSNQHKDGLGKVYAGFVQLLESSVFGVHSAQLNVRIYNIGECVGGDNLWITAKLEKPQKKINGSELTYITENGVKLSINTETQAYSIDVALPELKLSLTVVNAAQVSYKVGTNGETYFGPQKRVVRHYFIPRCICSGNINIPATTKLTAKQISLEGHGQLIDAYQGLKPYLAANTWRFFNLQTATVGINLMEYQTPSKYGSETVTIAGLVDENTKLAEKFMLFLDEDISVTTPCNKKDPQSKWSYPADFSMKMKKSIAKKDGTTTIEVAVERTSTADLTLVNKYDVMGEVPDIVKALAGPLLKIKPYIFQFEDMYRVRISVDGVQVVEEVASGSFEASFIGSN</sequence>